<name>A4L7C3_9NOST</name>
<keyword evidence="1" id="KW-0614">Plasmid</keyword>
<evidence type="ECO:0000313" key="1">
    <source>
        <dbReference type="EMBL" id="ABO47829.1"/>
    </source>
</evidence>
<accession>A4L7C3</accession>
<dbReference type="AlphaFoldDB" id="A4L7C3"/>
<reference evidence="1" key="1">
    <citation type="submission" date="2007-02" db="EMBL/GenBank/DDBJ databases">
        <title>Isolation, cloning, sequencing and sequence analysis of Cylindrospermum sp. A1345 plasmid pCYLM02.</title>
        <authorList>
            <person name="Ganesan V."/>
            <person name="Anand N."/>
        </authorList>
    </citation>
    <scope>NUCLEOTIDE SEQUENCE</scope>
    <source>
        <strain evidence="1">A1345</strain>
        <plasmid evidence="1">pCYLM02</plasmid>
    </source>
</reference>
<proteinExistence type="predicted"/>
<protein>
    <submittedName>
        <fullName evidence="1">Uncharacterized protein</fullName>
    </submittedName>
</protein>
<dbReference type="EMBL" id="EF452232">
    <property type="protein sequence ID" value="ABO47829.1"/>
    <property type="molecule type" value="Genomic_DNA"/>
</dbReference>
<sequence length="198" mass="22643">MSELIKAIRSDIKFGSISLDCYKLNTHQFEKRFGVVGVSTSLGYAENWFGRLPKRGVKQFKALQADGFTAYQIEVSVPRNNSTSGSSIAKTISIRDFNKVIAYEALVKKNVKAIILLVALSERGLENLISDAFSGQPLDWFAEKIVHYSQWTFEEREEVLAELREDVRALYSWSNYEPDYWDIDLRLDSDDFPPSLEL</sequence>
<organism evidence="1">
    <name type="scientific">Johanseniella sp. A1345</name>
    <dbReference type="NCBI Taxonomy" id="380087"/>
    <lineage>
        <taxon>Bacteria</taxon>
        <taxon>Bacillati</taxon>
        <taxon>Cyanobacteriota</taxon>
        <taxon>Cyanophyceae</taxon>
        <taxon>Nostocales</taxon>
        <taxon>Nostocaceae</taxon>
        <taxon>Johanseniella</taxon>
    </lineage>
</organism>
<geneLocation type="plasmid" evidence="1">
    <name>pCYLM02</name>
</geneLocation>